<evidence type="ECO:0000313" key="3">
    <source>
        <dbReference type="Proteomes" id="UP000656881"/>
    </source>
</evidence>
<keyword evidence="3" id="KW-1185">Reference proteome</keyword>
<keyword evidence="1" id="KW-0812">Transmembrane</keyword>
<feature type="transmembrane region" description="Helical" evidence="1">
    <location>
        <begin position="51"/>
        <end position="71"/>
    </location>
</feature>
<feature type="transmembrane region" description="Helical" evidence="1">
    <location>
        <begin position="83"/>
        <end position="101"/>
    </location>
</feature>
<evidence type="ECO:0008006" key="4">
    <source>
        <dbReference type="Google" id="ProtNLM"/>
    </source>
</evidence>
<sequence length="150" mass="15773">MVRTVVPATLATALGGIGCLHFVWIFTPWPLPDVETFYRVIGGVESNETPSAVPTALVGTALVGGAVLTLMVNENIPGIGPEWLRRFGIYGLSGVMFLRGLGGYSMNSGATSEFQTWNSALYSPLCIGLGLLAGTVGLAATRRARRPPPP</sequence>
<proteinExistence type="predicted"/>
<reference evidence="3" key="1">
    <citation type="journal article" date="2019" name="Int. J. Syst. Evol. Microbiol.">
        <title>The Global Catalogue of Microorganisms (GCM) 10K type strain sequencing project: providing services to taxonomists for standard genome sequencing and annotation.</title>
        <authorList>
            <consortium name="The Broad Institute Genomics Platform"/>
            <consortium name="The Broad Institute Genome Sequencing Center for Infectious Disease"/>
            <person name="Wu L."/>
            <person name="Ma J."/>
        </authorList>
    </citation>
    <scope>NUCLEOTIDE SEQUENCE [LARGE SCALE GENOMIC DNA]</scope>
    <source>
        <strain evidence="3">CGMCC 4.7349</strain>
    </source>
</reference>
<dbReference type="Proteomes" id="UP000656881">
    <property type="component" value="Unassembled WGS sequence"/>
</dbReference>
<comment type="caution">
    <text evidence="2">The sequence shown here is derived from an EMBL/GenBank/DDBJ whole genome shotgun (WGS) entry which is preliminary data.</text>
</comment>
<accession>A0ABQ2MMF6</accession>
<keyword evidence="1" id="KW-0472">Membrane</keyword>
<feature type="transmembrane region" description="Helical" evidence="1">
    <location>
        <begin position="121"/>
        <end position="140"/>
    </location>
</feature>
<feature type="transmembrane region" description="Helical" evidence="1">
    <location>
        <begin position="12"/>
        <end position="31"/>
    </location>
</feature>
<gene>
    <name evidence="2" type="ORF">GCM10012286_63920</name>
</gene>
<keyword evidence="1" id="KW-1133">Transmembrane helix</keyword>
<name>A0ABQ2MMF6_9ACTN</name>
<evidence type="ECO:0000256" key="1">
    <source>
        <dbReference type="SAM" id="Phobius"/>
    </source>
</evidence>
<dbReference type="InterPro" id="IPR025058">
    <property type="entry name" value="DUF3995"/>
</dbReference>
<dbReference type="EMBL" id="BMNG01000015">
    <property type="protein sequence ID" value="GGO54357.1"/>
    <property type="molecule type" value="Genomic_DNA"/>
</dbReference>
<evidence type="ECO:0000313" key="2">
    <source>
        <dbReference type="EMBL" id="GGO54357.1"/>
    </source>
</evidence>
<protein>
    <recommendedName>
        <fullName evidence="4">DUF3995 domain-containing protein</fullName>
    </recommendedName>
</protein>
<organism evidence="2 3">
    <name type="scientific">Streptomyces lasiicapitis</name>
    <dbReference type="NCBI Taxonomy" id="1923961"/>
    <lineage>
        <taxon>Bacteria</taxon>
        <taxon>Bacillati</taxon>
        <taxon>Actinomycetota</taxon>
        <taxon>Actinomycetes</taxon>
        <taxon>Kitasatosporales</taxon>
        <taxon>Streptomycetaceae</taxon>
        <taxon>Streptomyces</taxon>
    </lineage>
</organism>
<dbReference type="PROSITE" id="PS51257">
    <property type="entry name" value="PROKAR_LIPOPROTEIN"/>
    <property type="match status" value="1"/>
</dbReference>
<dbReference type="Pfam" id="PF13160">
    <property type="entry name" value="DUF3995"/>
    <property type="match status" value="1"/>
</dbReference>